<dbReference type="Proteomes" id="UP001230156">
    <property type="component" value="Unassembled WGS sequence"/>
</dbReference>
<organism evidence="3 4">
    <name type="scientific">Dongia sedimenti</name>
    <dbReference type="NCBI Taxonomy" id="3064282"/>
    <lineage>
        <taxon>Bacteria</taxon>
        <taxon>Pseudomonadati</taxon>
        <taxon>Pseudomonadota</taxon>
        <taxon>Alphaproteobacteria</taxon>
        <taxon>Rhodospirillales</taxon>
        <taxon>Dongiaceae</taxon>
        <taxon>Dongia</taxon>
    </lineage>
</organism>
<keyword evidence="4" id="KW-1185">Reference proteome</keyword>
<accession>A0ABU0YHE9</accession>
<evidence type="ECO:0000256" key="2">
    <source>
        <dbReference type="SAM" id="SignalP"/>
    </source>
</evidence>
<dbReference type="RefSeq" id="WP_379954546.1">
    <property type="nucleotide sequence ID" value="NZ_JAUYVI010000002.1"/>
</dbReference>
<feature type="signal peptide" evidence="2">
    <location>
        <begin position="1"/>
        <end position="19"/>
    </location>
</feature>
<protein>
    <recommendedName>
        <fullName evidence="5">Secreted protein</fullName>
    </recommendedName>
</protein>
<feature type="region of interest" description="Disordered" evidence="1">
    <location>
        <begin position="66"/>
        <end position="86"/>
    </location>
</feature>
<name>A0ABU0YHE9_9PROT</name>
<proteinExistence type="predicted"/>
<evidence type="ECO:0000256" key="1">
    <source>
        <dbReference type="SAM" id="MobiDB-lite"/>
    </source>
</evidence>
<dbReference type="EMBL" id="JAUYVI010000002">
    <property type="protein sequence ID" value="MDQ7247142.1"/>
    <property type="molecule type" value="Genomic_DNA"/>
</dbReference>
<comment type="caution">
    <text evidence="3">The sequence shown here is derived from an EMBL/GenBank/DDBJ whole genome shotgun (WGS) entry which is preliminary data.</text>
</comment>
<sequence length="447" mass="47392">MFRWLAFAAVTVLATRALAADLTPDQQSAICGARKTCKTTTADAGQGPGNVKLTIVDAHFDVADKPEEAPEEGCLGDPEATDAPERDGGREIWLIAGSAAPKRILALCNDGYGSAGMGEDMIEVTPNMITWDQSGGSAWRWVTTKQIRLAPLAVVKEFDCSFNNTAPGTGVATEIDRTTLQARSVGSASGHKFSDDDEIGCPDWPDGPDATLPTGPIYAGGYAVPMPKAGPDDDGLGYPEGTALGDCARELTTDGLHGFLVHGKPVDAGAAIVRVTKESEASLLIQVFDPTAAAELKSGKAKSWVGQPHLEIWVSEMANPEDNDGPNGETYVFRQFAIGLDGTTYPGVNAFATLPTVTHWAARDEAGRDVTVYRVKWEGDDRPSFGIGVVYSQAKDGKQARMVSNAQINKNKPLYLPDAWANAPEDQGIPSGSCALTAEKRLDVVKN</sequence>
<evidence type="ECO:0000313" key="4">
    <source>
        <dbReference type="Proteomes" id="UP001230156"/>
    </source>
</evidence>
<feature type="chain" id="PRO_5045134657" description="Secreted protein" evidence="2">
    <location>
        <begin position="20"/>
        <end position="447"/>
    </location>
</feature>
<gene>
    <name evidence="3" type="ORF">Q8A70_05675</name>
</gene>
<evidence type="ECO:0008006" key="5">
    <source>
        <dbReference type="Google" id="ProtNLM"/>
    </source>
</evidence>
<reference evidence="4" key="1">
    <citation type="submission" date="2023-08" db="EMBL/GenBank/DDBJ databases">
        <title>Rhodospirillaceae gen. nov., a novel taxon isolated from the Yangtze River Yuezi River estuary sludge.</title>
        <authorList>
            <person name="Ruan L."/>
        </authorList>
    </citation>
    <scope>NUCLEOTIDE SEQUENCE [LARGE SCALE GENOMIC DNA]</scope>
    <source>
        <strain evidence="4">R-7</strain>
    </source>
</reference>
<evidence type="ECO:0000313" key="3">
    <source>
        <dbReference type="EMBL" id="MDQ7247142.1"/>
    </source>
</evidence>
<keyword evidence="2" id="KW-0732">Signal</keyword>